<keyword evidence="1" id="KW-1133">Transmembrane helix</keyword>
<reference evidence="3" key="1">
    <citation type="journal article" date="2019" name="Int. J. Syst. Evol. Microbiol.">
        <title>The Global Catalogue of Microorganisms (GCM) 10K type strain sequencing project: providing services to taxonomists for standard genome sequencing and annotation.</title>
        <authorList>
            <consortium name="The Broad Institute Genomics Platform"/>
            <consortium name="The Broad Institute Genome Sequencing Center for Infectious Disease"/>
            <person name="Wu L."/>
            <person name="Ma J."/>
        </authorList>
    </citation>
    <scope>NUCLEOTIDE SEQUENCE [LARGE SCALE GENOMIC DNA]</scope>
    <source>
        <strain evidence="3">CCUG 55590</strain>
    </source>
</reference>
<accession>A0ABW2PNK4</accession>
<evidence type="ECO:0000256" key="1">
    <source>
        <dbReference type="SAM" id="Phobius"/>
    </source>
</evidence>
<dbReference type="Proteomes" id="UP001596439">
    <property type="component" value="Unassembled WGS sequence"/>
</dbReference>
<evidence type="ECO:0000313" key="3">
    <source>
        <dbReference type="Proteomes" id="UP001596439"/>
    </source>
</evidence>
<feature type="transmembrane region" description="Helical" evidence="1">
    <location>
        <begin position="83"/>
        <end position="102"/>
    </location>
</feature>
<dbReference type="RefSeq" id="WP_074035622.1">
    <property type="nucleotide sequence ID" value="NZ_JAIVAC010000001.1"/>
</dbReference>
<evidence type="ECO:0000313" key="2">
    <source>
        <dbReference type="EMBL" id="MFC7388711.1"/>
    </source>
</evidence>
<dbReference type="EMBL" id="JBHTCE010000001">
    <property type="protein sequence ID" value="MFC7388711.1"/>
    <property type="molecule type" value="Genomic_DNA"/>
</dbReference>
<gene>
    <name evidence="2" type="ORF">ACFQO8_01070</name>
</gene>
<proteinExistence type="predicted"/>
<keyword evidence="3" id="KW-1185">Reference proteome</keyword>
<keyword evidence="1" id="KW-0812">Transmembrane</keyword>
<keyword evidence="1" id="KW-0472">Membrane</keyword>
<feature type="transmembrane region" description="Helical" evidence="1">
    <location>
        <begin position="20"/>
        <end position="40"/>
    </location>
</feature>
<protein>
    <submittedName>
        <fullName evidence="2">Uncharacterized protein</fullName>
    </submittedName>
</protein>
<organism evidence="2 3">
    <name type="scientific">Exiguobacterium aestuarii</name>
    <dbReference type="NCBI Taxonomy" id="273527"/>
    <lineage>
        <taxon>Bacteria</taxon>
        <taxon>Bacillati</taxon>
        <taxon>Bacillota</taxon>
        <taxon>Bacilli</taxon>
        <taxon>Bacillales</taxon>
        <taxon>Bacillales Family XII. Incertae Sedis</taxon>
        <taxon>Exiguobacterium</taxon>
    </lineage>
</organism>
<name>A0ABW2PNK4_9BACL</name>
<dbReference type="GeneID" id="99710436"/>
<comment type="caution">
    <text evidence="2">The sequence shown here is derived from an EMBL/GenBank/DDBJ whole genome shotgun (WGS) entry which is preliminary data.</text>
</comment>
<sequence length="116" mass="13261">MSEYEMAIENLIDAVSSDWISIILAILVVIMGIVVFIYVVMTIVDMFLSKDIVWGIVEVIALFVGLAVLLSVFYYWNRNRVKAQFGLFLVLFSLAVNVYFFVRYADEINAVLNSVY</sequence>
<feature type="transmembrane region" description="Helical" evidence="1">
    <location>
        <begin position="52"/>
        <end position="77"/>
    </location>
</feature>